<dbReference type="Pfam" id="PF03471">
    <property type="entry name" value="CorC_HlyC"/>
    <property type="match status" value="1"/>
</dbReference>
<dbReference type="InterPro" id="IPR036318">
    <property type="entry name" value="FAD-bd_PCMH-like_sf"/>
</dbReference>
<dbReference type="GO" id="GO:0005886">
    <property type="term" value="C:plasma membrane"/>
    <property type="evidence" value="ECO:0007669"/>
    <property type="project" value="UniProtKB-SubCell"/>
</dbReference>
<evidence type="ECO:0000256" key="11">
    <source>
        <dbReference type="SAM" id="MobiDB-lite"/>
    </source>
</evidence>
<accession>A0A2H3KJR6</accession>
<comment type="caution">
    <text evidence="15">The sequence shown here is derived from an EMBL/GenBank/DDBJ whole genome shotgun (WGS) entry which is preliminary data.</text>
</comment>
<evidence type="ECO:0000256" key="9">
    <source>
        <dbReference type="PROSITE-ProRule" id="PRU00703"/>
    </source>
</evidence>
<feature type="transmembrane region" description="Helical" evidence="12">
    <location>
        <begin position="127"/>
        <end position="151"/>
    </location>
</feature>
<dbReference type="InterPro" id="IPR044751">
    <property type="entry name" value="Ion_transp-like_CBS"/>
</dbReference>
<dbReference type="InterPro" id="IPR000644">
    <property type="entry name" value="CBS_dom"/>
</dbReference>
<keyword evidence="8 10" id="KW-0472">Membrane</keyword>
<dbReference type="SUPFAM" id="SSF54631">
    <property type="entry name" value="CBS-domain pair"/>
    <property type="match status" value="1"/>
</dbReference>
<dbReference type="PROSITE" id="PS51371">
    <property type="entry name" value="CBS"/>
    <property type="match status" value="2"/>
</dbReference>
<name>A0A2H3KJR6_9CHLR</name>
<keyword evidence="5" id="KW-0677">Repeat</keyword>
<dbReference type="GO" id="GO:0050660">
    <property type="term" value="F:flavin adenine dinucleotide binding"/>
    <property type="evidence" value="ECO:0007669"/>
    <property type="project" value="InterPro"/>
</dbReference>
<evidence type="ECO:0000313" key="15">
    <source>
        <dbReference type="EMBL" id="PDV97408.1"/>
    </source>
</evidence>
<feature type="region of interest" description="Disordered" evidence="11">
    <location>
        <begin position="421"/>
        <end position="468"/>
    </location>
</feature>
<feature type="domain" description="CBS" evidence="13">
    <location>
        <begin position="277"/>
        <end position="334"/>
    </location>
</feature>
<dbReference type="SMART" id="SM00116">
    <property type="entry name" value="CBS"/>
    <property type="match status" value="2"/>
</dbReference>
<dbReference type="EMBL" id="LYXE01000148">
    <property type="protein sequence ID" value="PDV97408.1"/>
    <property type="molecule type" value="Genomic_DNA"/>
</dbReference>
<comment type="subcellular location">
    <subcellularLocation>
        <location evidence="1">Cell membrane</location>
        <topology evidence="1">Multi-pass membrane protein</topology>
    </subcellularLocation>
</comment>
<feature type="transmembrane region" description="Helical" evidence="12">
    <location>
        <begin position="94"/>
        <end position="115"/>
    </location>
</feature>
<evidence type="ECO:0000313" key="16">
    <source>
        <dbReference type="Proteomes" id="UP000220922"/>
    </source>
</evidence>
<dbReference type="SMART" id="SM01091">
    <property type="entry name" value="CorC_HlyC"/>
    <property type="match status" value="1"/>
</dbReference>
<dbReference type="InterPro" id="IPR002550">
    <property type="entry name" value="CNNM"/>
</dbReference>
<dbReference type="PROSITE" id="PS51846">
    <property type="entry name" value="CNNM"/>
    <property type="match status" value="1"/>
</dbReference>
<dbReference type="CDD" id="cd04590">
    <property type="entry name" value="CBS_pair_CorC_HlyC_assoc"/>
    <property type="match status" value="1"/>
</dbReference>
<evidence type="ECO:0000256" key="10">
    <source>
        <dbReference type="PROSITE-ProRule" id="PRU01193"/>
    </source>
</evidence>
<dbReference type="InterPro" id="IPR016169">
    <property type="entry name" value="FAD-bd_PCMH_sub2"/>
</dbReference>
<feature type="transmembrane region" description="Helical" evidence="12">
    <location>
        <begin position="68"/>
        <end position="88"/>
    </location>
</feature>
<dbReference type="InterPro" id="IPR046342">
    <property type="entry name" value="CBS_dom_sf"/>
</dbReference>
<dbReference type="FunFam" id="3.10.580.10:FF:000002">
    <property type="entry name" value="Magnesium/cobalt efflux protein CorC"/>
    <property type="match status" value="1"/>
</dbReference>
<dbReference type="PANTHER" id="PTHR22777">
    <property type="entry name" value="HEMOLYSIN-RELATED"/>
    <property type="match status" value="1"/>
</dbReference>
<feature type="transmembrane region" description="Helical" evidence="12">
    <location>
        <begin position="12"/>
        <end position="33"/>
    </location>
</feature>
<evidence type="ECO:0000256" key="8">
    <source>
        <dbReference type="ARBA" id="ARBA00023136"/>
    </source>
</evidence>
<keyword evidence="4 10" id="KW-0812">Transmembrane</keyword>
<dbReference type="SUPFAM" id="SSF56176">
    <property type="entry name" value="FAD-binding/transporter-associated domain-like"/>
    <property type="match status" value="1"/>
</dbReference>
<dbReference type="AlphaFoldDB" id="A0A2H3KJR6"/>
<evidence type="ECO:0000256" key="5">
    <source>
        <dbReference type="ARBA" id="ARBA00022737"/>
    </source>
</evidence>
<evidence type="ECO:0000256" key="6">
    <source>
        <dbReference type="ARBA" id="ARBA00022989"/>
    </source>
</evidence>
<feature type="compositionally biased region" description="Pro residues" evidence="11">
    <location>
        <begin position="439"/>
        <end position="448"/>
    </location>
</feature>
<evidence type="ECO:0000259" key="13">
    <source>
        <dbReference type="PROSITE" id="PS51371"/>
    </source>
</evidence>
<evidence type="ECO:0000256" key="12">
    <source>
        <dbReference type="SAM" id="Phobius"/>
    </source>
</evidence>
<dbReference type="Pfam" id="PF01595">
    <property type="entry name" value="CNNM"/>
    <property type="match status" value="1"/>
</dbReference>
<comment type="similarity">
    <text evidence="2">Belongs to the UPF0053 family.</text>
</comment>
<evidence type="ECO:0000256" key="2">
    <source>
        <dbReference type="ARBA" id="ARBA00006337"/>
    </source>
</evidence>
<organism evidence="15 16">
    <name type="scientific">Candidatus Chloroploca asiatica</name>
    <dbReference type="NCBI Taxonomy" id="1506545"/>
    <lineage>
        <taxon>Bacteria</taxon>
        <taxon>Bacillati</taxon>
        <taxon>Chloroflexota</taxon>
        <taxon>Chloroflexia</taxon>
        <taxon>Chloroflexales</taxon>
        <taxon>Chloroflexineae</taxon>
        <taxon>Oscillochloridaceae</taxon>
        <taxon>Candidatus Chloroploca</taxon>
    </lineage>
</organism>
<evidence type="ECO:0000256" key="4">
    <source>
        <dbReference type="ARBA" id="ARBA00022692"/>
    </source>
</evidence>
<sequence length="468" mass="50753">MTLLDDPGPSLLFVGIGLCLVLLAFTSAVDAAFTSISRHRLHTLLDQSSPRTHRTITRLLDDPYRFKTTILLLNISLTILATSLTLGVVGPSGLWATVAGLLGLLVVMLTMSEVVPKALATRNPAATARLLATPMSLLVLLLTPLIGLVSLPLRPLYRWLSGKDSPATPLVTEEELRMLVNVGEEEGFIEHDEREMIESVFEFGDTLLREIMVPRVDIVGIELESSLEEALDLVSNSGHSRIPVYTETVDQIVGILYAKDLIPILRQGKLDQTIESVLRPAHFVPETMKVNALLEDLQHRKVHLAVIVDEYGGTAGLATIEDLIEQIVGEIQDEYDTEAPSVQPLADGSYIVNARVPIYDINELLDLSITSTAAERIGGLVYETLGRVPRVDDAIVLDELTVRVLAVKGIRAQKLQLIRSSPVRDDTPQTSGTPDVAAPRPPGMPDASPPGLAVSMSILNEGGKHDPG</sequence>
<evidence type="ECO:0000256" key="1">
    <source>
        <dbReference type="ARBA" id="ARBA00004651"/>
    </source>
</evidence>
<keyword evidence="16" id="KW-1185">Reference proteome</keyword>
<evidence type="ECO:0008006" key="17">
    <source>
        <dbReference type="Google" id="ProtNLM"/>
    </source>
</evidence>
<dbReference type="Gene3D" id="3.30.465.10">
    <property type="match status" value="1"/>
</dbReference>
<dbReference type="Proteomes" id="UP000220922">
    <property type="component" value="Unassembled WGS sequence"/>
</dbReference>
<proteinExistence type="inferred from homology"/>
<keyword evidence="7 9" id="KW-0129">CBS domain</keyword>
<evidence type="ECO:0000256" key="3">
    <source>
        <dbReference type="ARBA" id="ARBA00022475"/>
    </source>
</evidence>
<feature type="domain" description="CBS" evidence="13">
    <location>
        <begin position="212"/>
        <end position="272"/>
    </location>
</feature>
<protein>
    <recommendedName>
        <fullName evidence="17">Hemolysin</fullName>
    </recommendedName>
</protein>
<gene>
    <name evidence="15" type="ORF">A9Q02_18600</name>
</gene>
<dbReference type="PANTHER" id="PTHR22777:SF32">
    <property type="entry name" value="UPF0053 INNER MEMBRANE PROTEIN YFJD"/>
    <property type="match status" value="1"/>
</dbReference>
<reference evidence="15 16" key="1">
    <citation type="submission" date="2016-05" db="EMBL/GenBank/DDBJ databases">
        <authorList>
            <person name="Lavstsen T."/>
            <person name="Jespersen J.S."/>
        </authorList>
    </citation>
    <scope>NUCLEOTIDE SEQUENCE [LARGE SCALE GENOMIC DNA]</scope>
    <source>
        <strain evidence="15 16">B7-9</strain>
    </source>
</reference>
<evidence type="ECO:0000256" key="7">
    <source>
        <dbReference type="ARBA" id="ARBA00023122"/>
    </source>
</evidence>
<dbReference type="Gene3D" id="3.10.580.10">
    <property type="entry name" value="CBS-domain"/>
    <property type="match status" value="1"/>
</dbReference>
<dbReference type="InterPro" id="IPR005170">
    <property type="entry name" value="Transptr-assoc_dom"/>
</dbReference>
<dbReference type="RefSeq" id="WP_245860678.1">
    <property type="nucleotide sequence ID" value="NZ_LYXE01000148.1"/>
</dbReference>
<keyword evidence="6 10" id="KW-1133">Transmembrane helix</keyword>
<dbReference type="Pfam" id="PF00571">
    <property type="entry name" value="CBS"/>
    <property type="match status" value="2"/>
</dbReference>
<keyword evidence="3" id="KW-1003">Cell membrane</keyword>
<evidence type="ECO:0000259" key="14">
    <source>
        <dbReference type="PROSITE" id="PS51846"/>
    </source>
</evidence>
<feature type="domain" description="CNNM transmembrane" evidence="14">
    <location>
        <begin position="5"/>
        <end position="193"/>
    </location>
</feature>